<dbReference type="Gene3D" id="3.20.20.60">
    <property type="entry name" value="Phosphoenolpyruvate-binding domains"/>
    <property type="match status" value="1"/>
</dbReference>
<keyword evidence="2" id="KW-1185">Reference proteome</keyword>
<dbReference type="EMBL" id="QUMQ01000001">
    <property type="protein sequence ID" value="REG00276.1"/>
    <property type="molecule type" value="Genomic_DNA"/>
</dbReference>
<dbReference type="PANTHER" id="PTHR42905:SF16">
    <property type="entry name" value="CARBOXYPHOSPHONOENOLPYRUVATE PHOSPHONOMUTASE-LIKE PROTEIN (AFU_ORTHOLOGUE AFUA_5G07230)"/>
    <property type="match status" value="1"/>
</dbReference>
<protein>
    <submittedName>
        <fullName evidence="1">2-methylisocitrate lyase-like PEP mutase family enzyme</fullName>
    </submittedName>
</protein>
<dbReference type="CDD" id="cd00377">
    <property type="entry name" value="ICL_PEPM"/>
    <property type="match status" value="1"/>
</dbReference>
<dbReference type="InterPro" id="IPR040442">
    <property type="entry name" value="Pyrv_kinase-like_dom_sf"/>
</dbReference>
<accession>A0A3D9ZSU8</accession>
<dbReference type="AlphaFoldDB" id="A0A3D9ZSU8"/>
<dbReference type="InterPro" id="IPR015813">
    <property type="entry name" value="Pyrv/PenolPyrv_kinase-like_dom"/>
</dbReference>
<sequence>MTPQRPARPVASKDMTFRELHDGALPLLLPNAWDVASALAFAEAGFPAIGTTSFGVAAASGVPDGRGGTREASRALAHALAPLAVFVSVDVEDGYSDNPDEVASYVAGLGVAGVNIEDSTDGRLVEPEAHAAKITAVKAANPDVYVNARTDTYWLGEDATLSATLERAAAYVEAGADGIFVPGVTKPAELRELAVNLPVPVNVLVIPELTLAHLADLGIRRVSTGSLPYRAALDAAVAVATAVRDGQSPPSATPYPVMQERLTRYARS</sequence>
<dbReference type="InterPro" id="IPR039556">
    <property type="entry name" value="ICL/PEPM"/>
</dbReference>
<organism evidence="1 2">
    <name type="scientific">Asanoa ferruginea</name>
    <dbReference type="NCBI Taxonomy" id="53367"/>
    <lineage>
        <taxon>Bacteria</taxon>
        <taxon>Bacillati</taxon>
        <taxon>Actinomycetota</taxon>
        <taxon>Actinomycetes</taxon>
        <taxon>Micromonosporales</taxon>
        <taxon>Micromonosporaceae</taxon>
        <taxon>Asanoa</taxon>
    </lineage>
</organism>
<dbReference type="GO" id="GO:0016829">
    <property type="term" value="F:lyase activity"/>
    <property type="evidence" value="ECO:0007669"/>
    <property type="project" value="UniProtKB-KW"/>
</dbReference>
<dbReference type="SUPFAM" id="SSF51621">
    <property type="entry name" value="Phosphoenolpyruvate/pyruvate domain"/>
    <property type="match status" value="1"/>
</dbReference>
<keyword evidence="1" id="KW-0456">Lyase</keyword>
<evidence type="ECO:0000313" key="2">
    <source>
        <dbReference type="Proteomes" id="UP000256913"/>
    </source>
</evidence>
<evidence type="ECO:0000313" key="1">
    <source>
        <dbReference type="EMBL" id="REG00276.1"/>
    </source>
</evidence>
<dbReference type="PANTHER" id="PTHR42905">
    <property type="entry name" value="PHOSPHOENOLPYRUVATE CARBOXYLASE"/>
    <property type="match status" value="1"/>
</dbReference>
<gene>
    <name evidence="1" type="ORF">DFJ67_6327</name>
</gene>
<name>A0A3D9ZSU8_9ACTN</name>
<comment type="caution">
    <text evidence="1">The sequence shown here is derived from an EMBL/GenBank/DDBJ whole genome shotgun (WGS) entry which is preliminary data.</text>
</comment>
<dbReference type="Pfam" id="PF13714">
    <property type="entry name" value="PEP_mutase"/>
    <property type="match status" value="1"/>
</dbReference>
<reference evidence="1 2" key="1">
    <citation type="submission" date="2018-08" db="EMBL/GenBank/DDBJ databases">
        <title>Sequencing the genomes of 1000 actinobacteria strains.</title>
        <authorList>
            <person name="Klenk H.-P."/>
        </authorList>
    </citation>
    <scope>NUCLEOTIDE SEQUENCE [LARGE SCALE GENOMIC DNA]</scope>
    <source>
        <strain evidence="1 2">DSM 44099</strain>
    </source>
</reference>
<proteinExistence type="predicted"/>
<dbReference type="Proteomes" id="UP000256913">
    <property type="component" value="Unassembled WGS sequence"/>
</dbReference>